<dbReference type="EMBL" id="MG839019">
    <property type="protein sequence ID" value="AUX82843.1"/>
    <property type="molecule type" value="Genomic_DNA"/>
</dbReference>
<gene>
    <name evidence="1" type="primary">7</name>
    <name evidence="1" type="ORF">PBI_HAMLET_7</name>
</gene>
<proteinExistence type="predicted"/>
<sequence length="94" mass="10204">MSDAQDTPEVDEVVVEVKTPSRRPSQAEYDANRREVKARAAKTIEANAKAAKKAKDKAIAARNVDLGQREALSGAAAIEKRINDRAKARAEETS</sequence>
<dbReference type="Proteomes" id="UP000241477">
    <property type="component" value="Segment"/>
</dbReference>
<keyword evidence="2" id="KW-1185">Reference proteome</keyword>
<dbReference type="GeneID" id="40099891"/>
<organism evidence="1 2">
    <name type="scientific">Microbacterium phage Hamlet</name>
    <dbReference type="NCBI Taxonomy" id="2079583"/>
    <lineage>
        <taxon>Viruses</taxon>
        <taxon>Duplodnaviria</taxon>
        <taxon>Heunggongvirae</taxon>
        <taxon>Uroviricota</taxon>
        <taxon>Caudoviricetes</taxon>
        <taxon>Ilzatvirus</taxon>
        <taxon>Ilzatvirus hamlet</taxon>
    </lineage>
</organism>
<reference evidence="1 2" key="1">
    <citation type="submission" date="2018-01" db="EMBL/GenBank/DDBJ databases">
        <authorList>
            <person name="Gentille G.M."/>
            <person name="Betsko A.J."/>
            <person name="Kukan E.N."/>
            <person name="Garlena R.A."/>
            <person name="Russell D.A."/>
            <person name="Pope W.H."/>
            <person name="Jacobs-Sera D."/>
            <person name="Hatfull G.F."/>
        </authorList>
    </citation>
    <scope>NUCLEOTIDE SEQUENCE [LARGE SCALE GENOMIC DNA]</scope>
</reference>
<dbReference type="RefSeq" id="YP_009623108.1">
    <property type="nucleotide sequence ID" value="NC_042110.1"/>
</dbReference>
<accession>A0A2L0HMB2</accession>
<protein>
    <submittedName>
        <fullName evidence="1">Uncharacterized protein</fullName>
    </submittedName>
</protein>
<evidence type="ECO:0000313" key="2">
    <source>
        <dbReference type="Proteomes" id="UP000241477"/>
    </source>
</evidence>
<evidence type="ECO:0000313" key="1">
    <source>
        <dbReference type="EMBL" id="AUX82843.1"/>
    </source>
</evidence>
<dbReference type="KEGG" id="vg:40099891"/>
<name>A0A2L0HMB2_9CAUD</name>